<feature type="transmembrane region" description="Helical" evidence="2">
    <location>
        <begin position="309"/>
        <end position="330"/>
    </location>
</feature>
<gene>
    <name evidence="4" type="ORF">A4G23_01085</name>
</gene>
<dbReference type="STRING" id="285473.A4G23_01085"/>
<dbReference type="Proteomes" id="UP000095349">
    <property type="component" value="Chromosome"/>
</dbReference>
<evidence type="ECO:0000313" key="5">
    <source>
        <dbReference type="Proteomes" id="UP000095349"/>
    </source>
</evidence>
<dbReference type="AlphaFoldDB" id="A0A1D8FYJ2"/>
<keyword evidence="3" id="KW-0732">Signal</keyword>
<accession>A0A1D8FYJ2</accession>
<proteinExistence type="predicted"/>
<feature type="region of interest" description="Disordered" evidence="1">
    <location>
        <begin position="242"/>
        <end position="306"/>
    </location>
</feature>
<evidence type="ECO:0000256" key="1">
    <source>
        <dbReference type="SAM" id="MobiDB-lite"/>
    </source>
</evidence>
<name>A0A1D8FYJ2_9ACTN</name>
<dbReference type="InterPro" id="IPR006311">
    <property type="entry name" value="TAT_signal"/>
</dbReference>
<protein>
    <recommendedName>
        <fullName evidence="6">Gram-positive cocci surface proteins LPxTG domain-containing protein</fullName>
    </recommendedName>
</protein>
<reference evidence="4 5" key="1">
    <citation type="submission" date="2016-09" db="EMBL/GenBank/DDBJ databases">
        <title>Streptomyces rubrolavendulae MJM4426 Genome sequencing and assembly.</title>
        <authorList>
            <person name="Kim J.-G."/>
        </authorList>
    </citation>
    <scope>NUCLEOTIDE SEQUENCE [LARGE SCALE GENOMIC DNA]</scope>
    <source>
        <strain evidence="4 5">MJM4426</strain>
    </source>
</reference>
<dbReference type="OrthoDB" id="3853778at2"/>
<evidence type="ECO:0008006" key="6">
    <source>
        <dbReference type="Google" id="ProtNLM"/>
    </source>
</evidence>
<dbReference type="PATRIC" id="fig|285473.5.peg.1130"/>
<dbReference type="NCBIfam" id="NF041527">
    <property type="entry name" value="SCO1860_LAETG"/>
    <property type="match status" value="1"/>
</dbReference>
<feature type="signal peptide" evidence="3">
    <location>
        <begin position="1"/>
        <end position="33"/>
    </location>
</feature>
<keyword evidence="2" id="KW-0812">Transmembrane</keyword>
<dbReference type="PROSITE" id="PS51318">
    <property type="entry name" value="TAT"/>
    <property type="match status" value="1"/>
</dbReference>
<evidence type="ECO:0000256" key="2">
    <source>
        <dbReference type="SAM" id="Phobius"/>
    </source>
</evidence>
<dbReference type="KEGG" id="srn:A4G23_01085"/>
<feature type="compositionally biased region" description="Low complexity" evidence="1">
    <location>
        <begin position="243"/>
        <end position="272"/>
    </location>
</feature>
<dbReference type="NCBIfam" id="NF040603">
    <property type="entry name" value="choice_anch_P"/>
    <property type="match status" value="1"/>
</dbReference>
<dbReference type="GeneID" id="91402525"/>
<organism evidence="4 5">
    <name type="scientific">Streptomyces rubrolavendulae</name>
    <dbReference type="NCBI Taxonomy" id="285473"/>
    <lineage>
        <taxon>Bacteria</taxon>
        <taxon>Bacillati</taxon>
        <taxon>Actinomycetota</taxon>
        <taxon>Actinomycetes</taxon>
        <taxon>Kitasatosporales</taxon>
        <taxon>Streptomycetaceae</taxon>
        <taxon>Streptomyces</taxon>
    </lineage>
</organism>
<sequence>MNSTTLRTRAAALAATATAAAALAAGTAPASYAAPAAPAAAPAAPEAPAAHAAVLRTGLDVSLLDGGVRVPVNAVLNEVRAPATADRTALTVTLDGVDRGRPVHLLRADVASAKATADAARAEGSVKLVKARVHLPGLPLLSVVQADQVSARAVCSAGAPPTAEANLLGGVTVLGKRVTLTPGESSTVSVPGVGEVVLDLSHRTTTSTTAAATALRLRVAVNPLDLNVAKVTGTVTLAEAGCSAPQDSSASPVPAAPPASSAPATPPATTAPDPGPSEATGAPDPSPAGGTAPRTPDANLAETGGDSRLPYLAAGAAALLATGAGALVLARRARASRTGA</sequence>
<keyword evidence="5" id="KW-1185">Reference proteome</keyword>
<dbReference type="EMBL" id="CP017316">
    <property type="protein sequence ID" value="AOT58277.1"/>
    <property type="molecule type" value="Genomic_DNA"/>
</dbReference>
<dbReference type="InterPro" id="IPR048202">
    <property type="entry name" value="SCO1860-like"/>
</dbReference>
<dbReference type="RefSeq" id="WP_069975856.1">
    <property type="nucleotide sequence ID" value="NZ_CP017316.1"/>
</dbReference>
<feature type="chain" id="PRO_5038903900" description="Gram-positive cocci surface proteins LPxTG domain-containing protein" evidence="3">
    <location>
        <begin position="34"/>
        <end position="340"/>
    </location>
</feature>
<keyword evidence="2" id="KW-0472">Membrane</keyword>
<evidence type="ECO:0000313" key="4">
    <source>
        <dbReference type="EMBL" id="AOT58277.1"/>
    </source>
</evidence>
<keyword evidence="2" id="KW-1133">Transmembrane helix</keyword>
<dbReference type="NCBIfam" id="NF041528">
    <property type="entry name" value="strep_LAETG"/>
    <property type="match status" value="1"/>
</dbReference>
<evidence type="ECO:0000256" key="3">
    <source>
        <dbReference type="SAM" id="SignalP"/>
    </source>
</evidence>